<dbReference type="PROSITE" id="PS50928">
    <property type="entry name" value="ABC_TM1"/>
    <property type="match status" value="1"/>
</dbReference>
<dbReference type="CDD" id="cd06261">
    <property type="entry name" value="TM_PBP2"/>
    <property type="match status" value="1"/>
</dbReference>
<comment type="caution">
    <text evidence="10">The sequence shown here is derived from an EMBL/GenBank/DDBJ whole genome shotgun (WGS) entry which is preliminary data.</text>
</comment>
<dbReference type="PANTHER" id="PTHR30151:SF20">
    <property type="entry name" value="ABC TRANSPORTER PERMEASE PROTEIN HI_0355-RELATED"/>
    <property type="match status" value="1"/>
</dbReference>
<keyword evidence="4 7" id="KW-0812">Transmembrane</keyword>
<keyword evidence="6 7" id="KW-0472">Membrane</keyword>
<reference evidence="10 11" key="1">
    <citation type="submission" date="2023-10" db="EMBL/GenBank/DDBJ databases">
        <title>Development of a sustainable strategy for remediation of hydrocarbon-contaminated territories based on the waste exchange concept.</title>
        <authorList>
            <person name="Krivoruchko A."/>
        </authorList>
    </citation>
    <scope>NUCLEOTIDE SEQUENCE [LARGE SCALE GENOMIC DNA]</scope>
    <source>
        <strain evidence="10 11">IEGM 1203</strain>
    </source>
</reference>
<dbReference type="Gene3D" id="1.10.3720.10">
    <property type="entry name" value="MetI-like"/>
    <property type="match status" value="1"/>
</dbReference>
<dbReference type="PANTHER" id="PTHR30151">
    <property type="entry name" value="ALKANE SULFONATE ABC TRANSPORTER-RELATED, MEMBRANE SUBUNIT"/>
    <property type="match status" value="1"/>
</dbReference>
<keyword evidence="5 7" id="KW-1133">Transmembrane helix</keyword>
<keyword evidence="3" id="KW-1003">Cell membrane</keyword>
<dbReference type="Pfam" id="PF00528">
    <property type="entry name" value="BPD_transp_1"/>
    <property type="match status" value="1"/>
</dbReference>
<evidence type="ECO:0000259" key="9">
    <source>
        <dbReference type="PROSITE" id="PS50928"/>
    </source>
</evidence>
<evidence type="ECO:0000313" key="10">
    <source>
        <dbReference type="EMBL" id="MDV6271225.1"/>
    </source>
</evidence>
<evidence type="ECO:0000256" key="4">
    <source>
        <dbReference type="ARBA" id="ARBA00022692"/>
    </source>
</evidence>
<accession>A0ABU4C3Z3</accession>
<comment type="subcellular location">
    <subcellularLocation>
        <location evidence="1 7">Cell membrane</location>
        <topology evidence="1 7">Multi-pass membrane protein</topology>
    </subcellularLocation>
</comment>
<sequence>MVADIHTSPRTPAASNSADSRRVRRTVPRPSAHTAVAVLAPVVLIGLLSLGWEWVAKNRASVLPTLGSVFADLVDRPSFYWSQLQTTLTTAAIGFVIGVAVALVLAILIVHIPVLHAAIMPIAVLLHATPIVAIAPALVVAFGFGPAPHLIVVALMVFFPMLINAITGLRAVPTDMLEVFQSMSATKSDVFFRLRLPASMTYLFAAAKTCVTLGMIGAVVSEFHGANKGLGATIVQAMTYLNLPQMWAAIALSAVASLILLGLVSLLEKLVVRW</sequence>
<keyword evidence="11" id="KW-1185">Reference proteome</keyword>
<gene>
    <name evidence="10" type="ORF">R3Q16_31890</name>
</gene>
<dbReference type="RefSeq" id="WP_317545686.1">
    <property type="nucleotide sequence ID" value="NZ_JAWLKB010000035.1"/>
</dbReference>
<protein>
    <submittedName>
        <fullName evidence="10">ABC transporter permease</fullName>
    </submittedName>
</protein>
<feature type="transmembrane region" description="Helical" evidence="7">
    <location>
        <begin position="150"/>
        <end position="172"/>
    </location>
</feature>
<feature type="transmembrane region" description="Helical" evidence="7">
    <location>
        <begin position="122"/>
        <end position="144"/>
    </location>
</feature>
<feature type="transmembrane region" description="Helical" evidence="7">
    <location>
        <begin position="31"/>
        <end position="52"/>
    </location>
</feature>
<keyword evidence="2 7" id="KW-0813">Transport</keyword>
<evidence type="ECO:0000313" key="11">
    <source>
        <dbReference type="Proteomes" id="UP001185927"/>
    </source>
</evidence>
<feature type="transmembrane region" description="Helical" evidence="7">
    <location>
        <begin position="246"/>
        <end position="267"/>
    </location>
</feature>
<dbReference type="Proteomes" id="UP001185927">
    <property type="component" value="Unassembled WGS sequence"/>
</dbReference>
<evidence type="ECO:0000256" key="6">
    <source>
        <dbReference type="ARBA" id="ARBA00023136"/>
    </source>
</evidence>
<dbReference type="InterPro" id="IPR000515">
    <property type="entry name" value="MetI-like"/>
</dbReference>
<comment type="similarity">
    <text evidence="7">Belongs to the binding-protein-dependent transport system permease family.</text>
</comment>
<evidence type="ECO:0000256" key="5">
    <source>
        <dbReference type="ARBA" id="ARBA00022989"/>
    </source>
</evidence>
<evidence type="ECO:0000256" key="2">
    <source>
        <dbReference type="ARBA" id="ARBA00022448"/>
    </source>
</evidence>
<feature type="transmembrane region" description="Helical" evidence="7">
    <location>
        <begin position="88"/>
        <end position="110"/>
    </location>
</feature>
<name>A0ABU4C3Z3_RHOGO</name>
<dbReference type="SUPFAM" id="SSF161098">
    <property type="entry name" value="MetI-like"/>
    <property type="match status" value="1"/>
</dbReference>
<proteinExistence type="inferred from homology"/>
<evidence type="ECO:0000256" key="3">
    <source>
        <dbReference type="ARBA" id="ARBA00022475"/>
    </source>
</evidence>
<feature type="transmembrane region" description="Helical" evidence="7">
    <location>
        <begin position="202"/>
        <end position="226"/>
    </location>
</feature>
<feature type="region of interest" description="Disordered" evidence="8">
    <location>
        <begin position="1"/>
        <end position="27"/>
    </location>
</feature>
<feature type="domain" description="ABC transmembrane type-1" evidence="9">
    <location>
        <begin position="84"/>
        <end position="268"/>
    </location>
</feature>
<evidence type="ECO:0000256" key="7">
    <source>
        <dbReference type="RuleBase" id="RU363032"/>
    </source>
</evidence>
<dbReference type="EMBL" id="JAWLKB010000035">
    <property type="protein sequence ID" value="MDV6271225.1"/>
    <property type="molecule type" value="Genomic_DNA"/>
</dbReference>
<feature type="compositionally biased region" description="Polar residues" evidence="8">
    <location>
        <begin position="8"/>
        <end position="18"/>
    </location>
</feature>
<organism evidence="10 11">
    <name type="scientific">Rhodococcus globerulus</name>
    <dbReference type="NCBI Taxonomy" id="33008"/>
    <lineage>
        <taxon>Bacteria</taxon>
        <taxon>Bacillati</taxon>
        <taxon>Actinomycetota</taxon>
        <taxon>Actinomycetes</taxon>
        <taxon>Mycobacteriales</taxon>
        <taxon>Nocardiaceae</taxon>
        <taxon>Rhodococcus</taxon>
    </lineage>
</organism>
<evidence type="ECO:0000256" key="1">
    <source>
        <dbReference type="ARBA" id="ARBA00004651"/>
    </source>
</evidence>
<dbReference type="InterPro" id="IPR035906">
    <property type="entry name" value="MetI-like_sf"/>
</dbReference>
<evidence type="ECO:0000256" key="8">
    <source>
        <dbReference type="SAM" id="MobiDB-lite"/>
    </source>
</evidence>